<feature type="region of interest" description="Disordered" evidence="6">
    <location>
        <begin position="304"/>
        <end position="352"/>
    </location>
</feature>
<evidence type="ECO:0000256" key="2">
    <source>
        <dbReference type="ARBA" id="ARBA00022692"/>
    </source>
</evidence>
<feature type="domain" description="Rhodopsin" evidence="8">
    <location>
        <begin position="53"/>
        <end position="282"/>
    </location>
</feature>
<comment type="similarity">
    <text evidence="5">Belongs to the SAT4 family.</text>
</comment>
<feature type="transmembrane region" description="Helical" evidence="7">
    <location>
        <begin position="24"/>
        <end position="42"/>
    </location>
</feature>
<evidence type="ECO:0000256" key="7">
    <source>
        <dbReference type="SAM" id="Phobius"/>
    </source>
</evidence>
<evidence type="ECO:0000313" key="9">
    <source>
        <dbReference type="EMBL" id="KAK0744256.1"/>
    </source>
</evidence>
<feature type="transmembrane region" description="Helical" evidence="7">
    <location>
        <begin position="138"/>
        <end position="160"/>
    </location>
</feature>
<evidence type="ECO:0000256" key="4">
    <source>
        <dbReference type="ARBA" id="ARBA00023136"/>
    </source>
</evidence>
<feature type="transmembrane region" description="Helical" evidence="7">
    <location>
        <begin position="102"/>
        <end position="126"/>
    </location>
</feature>
<protein>
    <recommendedName>
        <fullName evidence="8">Rhodopsin domain-containing protein</fullName>
    </recommendedName>
</protein>
<dbReference type="Proteomes" id="UP001172155">
    <property type="component" value="Unassembled WGS sequence"/>
</dbReference>
<keyword evidence="3 7" id="KW-1133">Transmembrane helix</keyword>
<keyword evidence="2 7" id="KW-0812">Transmembrane</keyword>
<sequence>MPVVGDAPEGFDAVQHSGDNRGPAVLGAHWGLTAFATLLLALRIYCKQFHPKSKRGLWWDDYILIAGWLALVGTDILTTLLIQWYNMGRHSWELTIDDPVKFLIILNARATFTLTALSLTKTSFAVTLLRLTTEKARALIWFIIISLNITLGFSAAIPWIQCTPIAKTWNTTLEGHCWAPGIGTKIWIATGAYSAFLDFFLAFLPWTFLWGIMLRKKEKIGILIAMSMGVVAGAFGIVKCYELPYLGKGDIYDEVVLFIWDHTESVACLMAACIPALRVLFRDVSSQSGSSGSNRFPSNFTFSFSRKHGSKEKSSKDSGSKDAIDTIEVAVMPRDEEGRPTKASKYMYQADD</sequence>
<feature type="transmembrane region" description="Helical" evidence="7">
    <location>
        <begin position="62"/>
        <end position="82"/>
    </location>
</feature>
<feature type="compositionally biased region" description="Basic and acidic residues" evidence="6">
    <location>
        <begin position="311"/>
        <end position="324"/>
    </location>
</feature>
<dbReference type="PANTHER" id="PTHR33048:SF42">
    <property type="entry name" value="INTEGRAL MEMBRANE PROTEIN"/>
    <property type="match status" value="1"/>
</dbReference>
<reference evidence="9" key="1">
    <citation type="submission" date="2023-06" db="EMBL/GenBank/DDBJ databases">
        <title>Genome-scale phylogeny and comparative genomics of the fungal order Sordariales.</title>
        <authorList>
            <consortium name="Lawrence Berkeley National Laboratory"/>
            <person name="Hensen N."/>
            <person name="Bonometti L."/>
            <person name="Westerberg I."/>
            <person name="Brannstrom I.O."/>
            <person name="Guillou S."/>
            <person name="Cros-Aarteil S."/>
            <person name="Calhoun S."/>
            <person name="Haridas S."/>
            <person name="Kuo A."/>
            <person name="Mondo S."/>
            <person name="Pangilinan J."/>
            <person name="Riley R."/>
            <person name="LaButti K."/>
            <person name="Andreopoulos B."/>
            <person name="Lipzen A."/>
            <person name="Chen C."/>
            <person name="Yanf M."/>
            <person name="Daum C."/>
            <person name="Ng V."/>
            <person name="Clum A."/>
            <person name="Steindorff A."/>
            <person name="Ohm R."/>
            <person name="Martin F."/>
            <person name="Silar P."/>
            <person name="Natvig D."/>
            <person name="Lalanne C."/>
            <person name="Gautier V."/>
            <person name="Ament-velasquez S.L."/>
            <person name="Kruys A."/>
            <person name="Hutchinson M.I."/>
            <person name="Powell A.J."/>
            <person name="Barry K."/>
            <person name="Miller A.N."/>
            <person name="Grigoriev I.V."/>
            <person name="Debuchy R."/>
            <person name="Gladieux P."/>
            <person name="Thoren M.H."/>
            <person name="Johannesson H."/>
        </authorList>
    </citation>
    <scope>NUCLEOTIDE SEQUENCE</scope>
    <source>
        <strain evidence="9">SMH3187-1</strain>
    </source>
</reference>
<gene>
    <name evidence="9" type="ORF">B0T18DRAFT_330067</name>
</gene>
<comment type="subcellular location">
    <subcellularLocation>
        <location evidence="1">Membrane</location>
        <topology evidence="1">Multi-pass membrane protein</topology>
    </subcellularLocation>
</comment>
<dbReference type="GO" id="GO:0016020">
    <property type="term" value="C:membrane"/>
    <property type="evidence" value="ECO:0007669"/>
    <property type="project" value="UniProtKB-SubCell"/>
</dbReference>
<proteinExistence type="inferred from homology"/>
<evidence type="ECO:0000256" key="1">
    <source>
        <dbReference type="ARBA" id="ARBA00004141"/>
    </source>
</evidence>
<name>A0AA40K375_9PEZI</name>
<evidence type="ECO:0000259" key="8">
    <source>
        <dbReference type="Pfam" id="PF20684"/>
    </source>
</evidence>
<evidence type="ECO:0000256" key="5">
    <source>
        <dbReference type="ARBA" id="ARBA00038359"/>
    </source>
</evidence>
<dbReference type="PANTHER" id="PTHR33048">
    <property type="entry name" value="PTH11-LIKE INTEGRAL MEMBRANE PROTEIN (AFU_ORTHOLOGUE AFUA_5G11245)"/>
    <property type="match status" value="1"/>
</dbReference>
<keyword evidence="4 7" id="KW-0472">Membrane</keyword>
<keyword evidence="10" id="KW-1185">Reference proteome</keyword>
<evidence type="ECO:0000313" key="10">
    <source>
        <dbReference type="Proteomes" id="UP001172155"/>
    </source>
</evidence>
<comment type="caution">
    <text evidence="9">The sequence shown here is derived from an EMBL/GenBank/DDBJ whole genome shotgun (WGS) entry which is preliminary data.</text>
</comment>
<dbReference type="InterPro" id="IPR052337">
    <property type="entry name" value="SAT4-like"/>
</dbReference>
<evidence type="ECO:0000256" key="6">
    <source>
        <dbReference type="SAM" id="MobiDB-lite"/>
    </source>
</evidence>
<dbReference type="EMBL" id="JAUKUD010000005">
    <property type="protein sequence ID" value="KAK0744256.1"/>
    <property type="molecule type" value="Genomic_DNA"/>
</dbReference>
<evidence type="ECO:0000256" key="3">
    <source>
        <dbReference type="ARBA" id="ARBA00022989"/>
    </source>
</evidence>
<dbReference type="InterPro" id="IPR049326">
    <property type="entry name" value="Rhodopsin_dom_fungi"/>
</dbReference>
<accession>A0AA40K375</accession>
<dbReference type="Pfam" id="PF20684">
    <property type="entry name" value="Fung_rhodopsin"/>
    <property type="match status" value="1"/>
</dbReference>
<feature type="transmembrane region" description="Helical" evidence="7">
    <location>
        <begin position="186"/>
        <end position="208"/>
    </location>
</feature>
<dbReference type="AlphaFoldDB" id="A0AA40K375"/>
<feature type="transmembrane region" description="Helical" evidence="7">
    <location>
        <begin position="220"/>
        <end position="238"/>
    </location>
</feature>
<organism evidence="9 10">
    <name type="scientific">Schizothecium vesticola</name>
    <dbReference type="NCBI Taxonomy" id="314040"/>
    <lineage>
        <taxon>Eukaryota</taxon>
        <taxon>Fungi</taxon>
        <taxon>Dikarya</taxon>
        <taxon>Ascomycota</taxon>
        <taxon>Pezizomycotina</taxon>
        <taxon>Sordariomycetes</taxon>
        <taxon>Sordariomycetidae</taxon>
        <taxon>Sordariales</taxon>
        <taxon>Schizotheciaceae</taxon>
        <taxon>Schizothecium</taxon>
    </lineage>
</organism>